<evidence type="ECO:0000313" key="4">
    <source>
        <dbReference type="EMBL" id="MBW7455347.1"/>
    </source>
</evidence>
<comment type="subcellular location">
    <subcellularLocation>
        <location evidence="1">Secreted</location>
    </subcellularLocation>
</comment>
<proteinExistence type="predicted"/>
<organism evidence="4 5">
    <name type="scientific">Paenibacillus sepulcri</name>
    <dbReference type="NCBI Taxonomy" id="359917"/>
    <lineage>
        <taxon>Bacteria</taxon>
        <taxon>Bacillati</taxon>
        <taxon>Bacillota</taxon>
        <taxon>Bacilli</taxon>
        <taxon>Bacillales</taxon>
        <taxon>Paenibacillaceae</taxon>
        <taxon>Paenibacillus</taxon>
    </lineage>
</organism>
<feature type="domain" description="NodB homology" evidence="3">
    <location>
        <begin position="103"/>
        <end position="265"/>
    </location>
</feature>
<keyword evidence="5" id="KW-1185">Reference proteome</keyword>
<name>A0ABS7C365_9BACL</name>
<keyword evidence="2" id="KW-0732">Signal</keyword>
<dbReference type="EMBL" id="JAHZIK010000347">
    <property type="protein sequence ID" value="MBW7455347.1"/>
    <property type="molecule type" value="Genomic_DNA"/>
</dbReference>
<dbReference type="PANTHER" id="PTHR34216:SF3">
    <property type="entry name" value="POLY-BETA-1,6-N-ACETYL-D-GLUCOSAMINE N-DEACETYLASE"/>
    <property type="match status" value="1"/>
</dbReference>
<evidence type="ECO:0000259" key="3">
    <source>
        <dbReference type="PROSITE" id="PS51677"/>
    </source>
</evidence>
<dbReference type="PANTHER" id="PTHR34216">
    <property type="match status" value="1"/>
</dbReference>
<gene>
    <name evidence="4" type="ORF">K0U00_15080</name>
</gene>
<dbReference type="PROSITE" id="PS51677">
    <property type="entry name" value="NODB"/>
    <property type="match status" value="1"/>
</dbReference>
<dbReference type="RefSeq" id="WP_210043939.1">
    <property type="nucleotide sequence ID" value="NZ_JBHLVU010000001.1"/>
</dbReference>
<sequence>MRITMGRLTLTAAVFLFSFTLFTVKDMFWFTGGHAFASGPLADEFTIPVLTYHSIADHPHNAYVTTPAKFQEEMKYLHDHHYQTINLAQFSVLMEQKKAVKANLVLITFDDGYANAYQTAFPILQKYGFTAVAFVITDWLGGHDFMSWQQAGDLQLAGWGIMPHSRTHPQLPLLSPQRQFDEISGSRATIEEKLGSTANAFAYPYGHRSKTTMELLQKAGYSYAFSFDNGLTTSNQNPLSLKRLVISRSESMRQFIDQLHTRHAE</sequence>
<dbReference type="Proteomes" id="UP001519887">
    <property type="component" value="Unassembled WGS sequence"/>
</dbReference>
<accession>A0ABS7C365</accession>
<comment type="caution">
    <text evidence="4">The sequence shown here is derived from an EMBL/GenBank/DDBJ whole genome shotgun (WGS) entry which is preliminary data.</text>
</comment>
<dbReference type="InterPro" id="IPR011330">
    <property type="entry name" value="Glyco_hydro/deAcase_b/a-brl"/>
</dbReference>
<reference evidence="4 5" key="1">
    <citation type="submission" date="2021-07" db="EMBL/GenBank/DDBJ databases">
        <title>Paenibacillus radiodurans sp. nov., isolated from the southeastern edge of Tengger Desert.</title>
        <authorList>
            <person name="Zhang G."/>
        </authorList>
    </citation>
    <scope>NUCLEOTIDE SEQUENCE [LARGE SCALE GENOMIC DNA]</scope>
    <source>
        <strain evidence="4 5">CCM 7311</strain>
    </source>
</reference>
<dbReference type="InterPro" id="IPR002509">
    <property type="entry name" value="NODB_dom"/>
</dbReference>
<dbReference type="Pfam" id="PF01522">
    <property type="entry name" value="Polysacc_deac_1"/>
    <property type="match status" value="1"/>
</dbReference>
<dbReference type="InterPro" id="IPR051398">
    <property type="entry name" value="Polysacch_Deacetylase"/>
</dbReference>
<protein>
    <submittedName>
        <fullName evidence="4">Polysaccharide deacetylase family protein</fullName>
    </submittedName>
</protein>
<dbReference type="CDD" id="cd10918">
    <property type="entry name" value="CE4_NodB_like_5s_6s"/>
    <property type="match status" value="1"/>
</dbReference>
<dbReference type="SUPFAM" id="SSF88713">
    <property type="entry name" value="Glycoside hydrolase/deacetylase"/>
    <property type="match status" value="1"/>
</dbReference>
<evidence type="ECO:0000256" key="1">
    <source>
        <dbReference type="ARBA" id="ARBA00004613"/>
    </source>
</evidence>
<evidence type="ECO:0000256" key="2">
    <source>
        <dbReference type="ARBA" id="ARBA00022729"/>
    </source>
</evidence>
<dbReference type="Gene3D" id="3.20.20.370">
    <property type="entry name" value="Glycoside hydrolase/deacetylase"/>
    <property type="match status" value="1"/>
</dbReference>
<evidence type="ECO:0000313" key="5">
    <source>
        <dbReference type="Proteomes" id="UP001519887"/>
    </source>
</evidence>